<evidence type="ECO:0000256" key="1">
    <source>
        <dbReference type="ARBA" id="ARBA00009013"/>
    </source>
</evidence>
<feature type="domain" description="STAS" evidence="3">
    <location>
        <begin position="3"/>
        <end position="116"/>
    </location>
</feature>
<comment type="caution">
    <text evidence="4">The sequence shown here is derived from an EMBL/GenBank/DDBJ whole genome shotgun (WGS) entry which is preliminary data.</text>
</comment>
<dbReference type="InterPro" id="IPR036513">
    <property type="entry name" value="STAS_dom_sf"/>
</dbReference>
<comment type="similarity">
    <text evidence="1 2">Belongs to the anti-sigma-factor antagonist family.</text>
</comment>
<gene>
    <name evidence="4" type="ORF">GCM10009838_57580</name>
</gene>
<evidence type="ECO:0000313" key="5">
    <source>
        <dbReference type="Proteomes" id="UP001499854"/>
    </source>
</evidence>
<name>A0ABN2SIG2_9ACTN</name>
<accession>A0ABN2SIG2</accession>
<dbReference type="RefSeq" id="WP_344660267.1">
    <property type="nucleotide sequence ID" value="NZ_BAAAQM010000038.1"/>
</dbReference>
<dbReference type="InterPro" id="IPR002645">
    <property type="entry name" value="STAS_dom"/>
</dbReference>
<dbReference type="PANTHER" id="PTHR33495">
    <property type="entry name" value="ANTI-SIGMA FACTOR ANTAGONIST TM_1081-RELATED-RELATED"/>
    <property type="match status" value="1"/>
</dbReference>
<dbReference type="CDD" id="cd07043">
    <property type="entry name" value="STAS_anti-anti-sigma_factors"/>
    <property type="match status" value="1"/>
</dbReference>
<keyword evidence="5" id="KW-1185">Reference proteome</keyword>
<reference evidence="4 5" key="1">
    <citation type="journal article" date="2019" name="Int. J. Syst. Evol. Microbiol.">
        <title>The Global Catalogue of Microorganisms (GCM) 10K type strain sequencing project: providing services to taxonomists for standard genome sequencing and annotation.</title>
        <authorList>
            <consortium name="The Broad Institute Genomics Platform"/>
            <consortium name="The Broad Institute Genome Sequencing Center for Infectious Disease"/>
            <person name="Wu L."/>
            <person name="Ma J."/>
        </authorList>
    </citation>
    <scope>NUCLEOTIDE SEQUENCE [LARGE SCALE GENOMIC DNA]</scope>
    <source>
        <strain evidence="4 5">JCM 16013</strain>
    </source>
</reference>
<evidence type="ECO:0000256" key="2">
    <source>
        <dbReference type="RuleBase" id="RU003749"/>
    </source>
</evidence>
<dbReference type="SUPFAM" id="SSF52091">
    <property type="entry name" value="SpoIIaa-like"/>
    <property type="match status" value="1"/>
</dbReference>
<dbReference type="PANTHER" id="PTHR33495:SF2">
    <property type="entry name" value="ANTI-SIGMA FACTOR ANTAGONIST TM_1081-RELATED"/>
    <property type="match status" value="1"/>
</dbReference>
<dbReference type="EMBL" id="BAAAQM010000038">
    <property type="protein sequence ID" value="GAA1987309.1"/>
    <property type="molecule type" value="Genomic_DNA"/>
</dbReference>
<protein>
    <recommendedName>
        <fullName evidence="2">Anti-sigma factor antagonist</fullName>
    </recommendedName>
</protein>
<evidence type="ECO:0000313" key="4">
    <source>
        <dbReference type="EMBL" id="GAA1987309.1"/>
    </source>
</evidence>
<dbReference type="Pfam" id="PF01740">
    <property type="entry name" value="STAS"/>
    <property type="match status" value="1"/>
</dbReference>
<dbReference type="Proteomes" id="UP001499854">
    <property type="component" value="Unassembled WGS sequence"/>
</dbReference>
<organism evidence="4 5">
    <name type="scientific">Catenulispora subtropica</name>
    <dbReference type="NCBI Taxonomy" id="450798"/>
    <lineage>
        <taxon>Bacteria</taxon>
        <taxon>Bacillati</taxon>
        <taxon>Actinomycetota</taxon>
        <taxon>Actinomycetes</taxon>
        <taxon>Catenulisporales</taxon>
        <taxon>Catenulisporaceae</taxon>
        <taxon>Catenulispora</taxon>
    </lineage>
</organism>
<proteinExistence type="inferred from homology"/>
<dbReference type="PROSITE" id="PS50801">
    <property type="entry name" value="STAS"/>
    <property type="match status" value="1"/>
</dbReference>
<dbReference type="InterPro" id="IPR003658">
    <property type="entry name" value="Anti-sigma_ant"/>
</dbReference>
<sequence>MEFSCTSQQTGGLLVYTVTGDVDLAAHARFQTDVDAAWPSAPTDVVFDLSGVTFLDSMGLRVLVQTMQRASHQNCGFALAAPSEPVLRVLELAGVTSLFSVVGPLPDGEPDPDPVS</sequence>
<evidence type="ECO:0000259" key="3">
    <source>
        <dbReference type="PROSITE" id="PS50801"/>
    </source>
</evidence>
<dbReference type="NCBIfam" id="TIGR00377">
    <property type="entry name" value="ant_ant_sig"/>
    <property type="match status" value="1"/>
</dbReference>
<dbReference type="Gene3D" id="3.30.750.24">
    <property type="entry name" value="STAS domain"/>
    <property type="match status" value="1"/>
</dbReference>